<dbReference type="InterPro" id="IPR013185">
    <property type="entry name" value="Transl_elong_KOW-like"/>
</dbReference>
<comment type="subcellular location">
    <subcellularLocation>
        <location evidence="1 8">Cytoplasm</location>
    </subcellularLocation>
</comment>
<dbReference type="GO" id="GO:0043043">
    <property type="term" value="P:peptide biosynthetic process"/>
    <property type="evidence" value="ECO:0007669"/>
    <property type="project" value="InterPro"/>
</dbReference>
<feature type="domain" description="Translation elongation factor P/YeiP central" evidence="12">
    <location>
        <begin position="67"/>
        <end position="121"/>
    </location>
</feature>
<dbReference type="PIRSF" id="PIRSF005901">
    <property type="entry name" value="EF-P"/>
    <property type="match status" value="1"/>
</dbReference>
<evidence type="ECO:0000256" key="1">
    <source>
        <dbReference type="ARBA" id="ARBA00004496"/>
    </source>
</evidence>
<dbReference type="InterPro" id="IPR001059">
    <property type="entry name" value="Transl_elong_P/YeiP_cen"/>
</dbReference>
<keyword evidence="14" id="KW-1185">Reference proteome</keyword>
<feature type="domain" description="Elongation factor P C-terminal" evidence="11">
    <location>
        <begin position="129"/>
        <end position="184"/>
    </location>
</feature>
<evidence type="ECO:0000256" key="3">
    <source>
        <dbReference type="ARBA" id="ARBA00009479"/>
    </source>
</evidence>
<evidence type="ECO:0000313" key="14">
    <source>
        <dbReference type="Proteomes" id="UP000095546"/>
    </source>
</evidence>
<evidence type="ECO:0000256" key="8">
    <source>
        <dbReference type="HAMAP-Rule" id="MF_00141"/>
    </source>
</evidence>
<dbReference type="FunFam" id="2.40.50.140:FF:000004">
    <property type="entry name" value="Elongation factor P"/>
    <property type="match status" value="1"/>
</dbReference>
<evidence type="ECO:0000259" key="11">
    <source>
        <dbReference type="SMART" id="SM00841"/>
    </source>
</evidence>
<dbReference type="EMBL" id="CYYU01000002">
    <property type="protein sequence ID" value="CUN50277.1"/>
    <property type="molecule type" value="Genomic_DNA"/>
</dbReference>
<dbReference type="NCBIfam" id="NF001810">
    <property type="entry name" value="PRK00529.1"/>
    <property type="match status" value="1"/>
</dbReference>
<evidence type="ECO:0000259" key="12">
    <source>
        <dbReference type="SMART" id="SM01185"/>
    </source>
</evidence>
<dbReference type="PROSITE" id="PS01275">
    <property type="entry name" value="EFP"/>
    <property type="match status" value="1"/>
</dbReference>
<organism evidence="13 14">
    <name type="scientific">Mitsuokella jalaludinii</name>
    <dbReference type="NCBI Taxonomy" id="187979"/>
    <lineage>
        <taxon>Bacteria</taxon>
        <taxon>Bacillati</taxon>
        <taxon>Bacillota</taxon>
        <taxon>Negativicutes</taxon>
        <taxon>Selenomonadales</taxon>
        <taxon>Selenomonadaceae</taxon>
        <taxon>Mitsuokella</taxon>
    </lineage>
</organism>
<dbReference type="InterPro" id="IPR008991">
    <property type="entry name" value="Translation_prot_SH3-like_sf"/>
</dbReference>
<dbReference type="InterPro" id="IPR012340">
    <property type="entry name" value="NA-bd_OB-fold"/>
</dbReference>
<dbReference type="UniPathway" id="UPA00345"/>
<dbReference type="PANTHER" id="PTHR30053:SF12">
    <property type="entry name" value="ELONGATION FACTOR P (EF-P) FAMILY PROTEIN"/>
    <property type="match status" value="1"/>
</dbReference>
<evidence type="ECO:0000256" key="7">
    <source>
        <dbReference type="ARBA" id="ARBA00025469"/>
    </source>
</evidence>
<comment type="function">
    <text evidence="7 8">Involved in peptide bond synthesis. Stimulates efficient translation and peptide-bond synthesis on native or reconstituted 70S ribosomes in vitro. Probably functions indirectly by altering the affinity of the ribosome for aminoacyl-tRNA, thus increasing their reactivity as acceptors for peptidyl transferase.</text>
</comment>
<keyword evidence="4 8" id="KW-0963">Cytoplasm</keyword>
<keyword evidence="6 8" id="KW-0648">Protein biosynthesis</keyword>
<dbReference type="Pfam" id="PF01132">
    <property type="entry name" value="EFP"/>
    <property type="match status" value="1"/>
</dbReference>
<protein>
    <recommendedName>
        <fullName evidence="8 9">Elongation factor P</fullName>
        <shortName evidence="8">EF-P</shortName>
    </recommendedName>
</protein>
<dbReference type="InterPro" id="IPR015365">
    <property type="entry name" value="Elong-fact-P_C"/>
</dbReference>
<dbReference type="InterPro" id="IPR014722">
    <property type="entry name" value="Rib_uL2_dom2"/>
</dbReference>
<evidence type="ECO:0000256" key="9">
    <source>
        <dbReference type="NCBIfam" id="TIGR00038"/>
    </source>
</evidence>
<reference evidence="13 14" key="1">
    <citation type="submission" date="2015-09" db="EMBL/GenBank/DDBJ databases">
        <authorList>
            <consortium name="Pathogen Informatics"/>
        </authorList>
    </citation>
    <scope>NUCLEOTIDE SEQUENCE [LARGE SCALE GENOMIC DNA]</scope>
    <source>
        <strain evidence="13 14">2789STDY5608828</strain>
    </source>
</reference>
<accession>A0A173XHD9</accession>
<sequence length="185" mass="20792">MINSTDFRTGLTIEIDGGVWQIVDFQHVKPGKGAAFVRTKIKNVETGAVVERTFNPNEKMPAAHLETRNMQYLYEADGMYTFMDTETYEQTELNKEQLGDALNYLMENMEVSLQTFKGRIIGIQLPNSVNLKVVECEPSVKGNTATGATKIAKVETGYEVRVPLFVNEGDTLRIDTRTGNYIERA</sequence>
<dbReference type="GO" id="GO:0005829">
    <property type="term" value="C:cytosol"/>
    <property type="evidence" value="ECO:0007669"/>
    <property type="project" value="UniProtKB-ARBA"/>
</dbReference>
<dbReference type="SUPFAM" id="SSF50104">
    <property type="entry name" value="Translation proteins SH3-like domain"/>
    <property type="match status" value="1"/>
</dbReference>
<evidence type="ECO:0000256" key="2">
    <source>
        <dbReference type="ARBA" id="ARBA00004815"/>
    </source>
</evidence>
<dbReference type="NCBIfam" id="TIGR00038">
    <property type="entry name" value="efp"/>
    <property type="match status" value="1"/>
</dbReference>
<name>A0A173XHD9_9FIRM</name>
<dbReference type="Proteomes" id="UP000095546">
    <property type="component" value="Unassembled WGS sequence"/>
</dbReference>
<dbReference type="FunFam" id="2.40.50.140:FF:000009">
    <property type="entry name" value="Elongation factor P"/>
    <property type="match status" value="1"/>
</dbReference>
<evidence type="ECO:0000256" key="5">
    <source>
        <dbReference type="ARBA" id="ARBA00022768"/>
    </source>
</evidence>
<dbReference type="FunFam" id="2.30.30.30:FF:000003">
    <property type="entry name" value="Elongation factor P"/>
    <property type="match status" value="1"/>
</dbReference>
<keyword evidence="5 8" id="KW-0251">Elongation factor</keyword>
<dbReference type="Gene3D" id="2.40.50.140">
    <property type="entry name" value="Nucleic acid-binding proteins"/>
    <property type="match status" value="2"/>
</dbReference>
<dbReference type="Pfam" id="PF09285">
    <property type="entry name" value="Elong-fact-P_C"/>
    <property type="match status" value="1"/>
</dbReference>
<dbReference type="InterPro" id="IPR020599">
    <property type="entry name" value="Transl_elong_fac_P/YeiP"/>
</dbReference>
<dbReference type="Pfam" id="PF08207">
    <property type="entry name" value="EFP_N"/>
    <property type="match status" value="1"/>
</dbReference>
<dbReference type="HAMAP" id="MF_00141">
    <property type="entry name" value="EF_P"/>
    <property type="match status" value="1"/>
</dbReference>
<evidence type="ECO:0000256" key="10">
    <source>
        <dbReference type="RuleBase" id="RU004389"/>
    </source>
</evidence>
<dbReference type="OrthoDB" id="9801844at2"/>
<dbReference type="InterPro" id="IPR011768">
    <property type="entry name" value="Transl_elongation_fac_P"/>
</dbReference>
<dbReference type="AlphaFoldDB" id="A0A173XHD9"/>
<dbReference type="InterPro" id="IPR013852">
    <property type="entry name" value="Transl_elong_P/YeiP_CS"/>
</dbReference>
<dbReference type="GeneID" id="93480698"/>
<gene>
    <name evidence="8 13" type="primary">efp</name>
    <name evidence="13" type="ORF">ERS852385_00605</name>
</gene>
<dbReference type="RefSeq" id="WP_005839637.1">
    <property type="nucleotide sequence ID" value="NZ_CABIWZ010000002.1"/>
</dbReference>
<dbReference type="GO" id="GO:0003746">
    <property type="term" value="F:translation elongation factor activity"/>
    <property type="evidence" value="ECO:0007669"/>
    <property type="project" value="UniProtKB-UniRule"/>
</dbReference>
<evidence type="ECO:0000256" key="6">
    <source>
        <dbReference type="ARBA" id="ARBA00022917"/>
    </source>
</evidence>
<dbReference type="eggNOG" id="COG0231">
    <property type="taxonomic scope" value="Bacteria"/>
</dbReference>
<proteinExistence type="inferred from homology"/>
<dbReference type="SMART" id="SM01185">
    <property type="entry name" value="EFP"/>
    <property type="match status" value="1"/>
</dbReference>
<dbReference type="CDD" id="cd05794">
    <property type="entry name" value="S1_EF-P_repeat_2"/>
    <property type="match status" value="1"/>
</dbReference>
<comment type="pathway">
    <text evidence="2 8">Protein biosynthesis; polypeptide chain elongation.</text>
</comment>
<dbReference type="STRING" id="187979.ERS852385_00605"/>
<dbReference type="PANTHER" id="PTHR30053">
    <property type="entry name" value="ELONGATION FACTOR P"/>
    <property type="match status" value="1"/>
</dbReference>
<evidence type="ECO:0000313" key="13">
    <source>
        <dbReference type="EMBL" id="CUN50277.1"/>
    </source>
</evidence>
<dbReference type="Gene3D" id="2.30.30.30">
    <property type="match status" value="1"/>
</dbReference>
<dbReference type="SMART" id="SM00841">
    <property type="entry name" value="Elong-fact-P_C"/>
    <property type="match status" value="1"/>
</dbReference>
<dbReference type="SUPFAM" id="SSF50249">
    <property type="entry name" value="Nucleic acid-binding proteins"/>
    <property type="match status" value="2"/>
</dbReference>
<evidence type="ECO:0000256" key="4">
    <source>
        <dbReference type="ARBA" id="ARBA00022490"/>
    </source>
</evidence>
<comment type="similarity">
    <text evidence="3 8 10">Belongs to the elongation factor P family.</text>
</comment>
<dbReference type="CDD" id="cd04470">
    <property type="entry name" value="S1_EF-P_repeat_1"/>
    <property type="match status" value="1"/>
</dbReference>